<sequence>MDNTISDTIIFYDGDCGLCNRSVQFVLKHERHSALYFCALQSTFAESFFQSHHLPSPDLTTVYFFEKNHLYQKSEAAFKIIPHLKWYWQPLRVFSVFPRCITNRVYDFIARRRKQIGGTFCVIPSQENKKRFIS</sequence>
<dbReference type="InterPro" id="IPR052927">
    <property type="entry name" value="DCC_oxidoreductase"/>
</dbReference>
<proteinExistence type="predicted"/>
<dbReference type="Proteomes" id="UP000652681">
    <property type="component" value="Unassembled WGS sequence"/>
</dbReference>
<dbReference type="PANTHER" id="PTHR33639">
    <property type="entry name" value="THIOL-DISULFIDE OXIDOREDUCTASE DCC"/>
    <property type="match status" value="1"/>
</dbReference>
<dbReference type="AlphaFoldDB" id="A0A8J6PKH2"/>
<dbReference type="InterPro" id="IPR007263">
    <property type="entry name" value="DCC1-like"/>
</dbReference>
<organism evidence="1 2">
    <name type="scientific">Taishania pollutisoli</name>
    <dbReference type="NCBI Taxonomy" id="2766479"/>
    <lineage>
        <taxon>Bacteria</taxon>
        <taxon>Pseudomonadati</taxon>
        <taxon>Bacteroidota</taxon>
        <taxon>Flavobacteriia</taxon>
        <taxon>Flavobacteriales</taxon>
        <taxon>Crocinitomicaceae</taxon>
        <taxon>Taishania</taxon>
    </lineage>
</organism>
<dbReference type="Pfam" id="PF04134">
    <property type="entry name" value="DCC1-like"/>
    <property type="match status" value="1"/>
</dbReference>
<evidence type="ECO:0000313" key="1">
    <source>
        <dbReference type="EMBL" id="MBC9813536.1"/>
    </source>
</evidence>
<dbReference type="GO" id="GO:0015035">
    <property type="term" value="F:protein-disulfide reductase activity"/>
    <property type="evidence" value="ECO:0007669"/>
    <property type="project" value="InterPro"/>
</dbReference>
<dbReference type="PANTHER" id="PTHR33639:SF2">
    <property type="entry name" value="DUF393 DOMAIN-CONTAINING PROTEIN"/>
    <property type="match status" value="1"/>
</dbReference>
<dbReference type="EMBL" id="JACVEL010000011">
    <property type="protein sequence ID" value="MBC9813536.1"/>
    <property type="molecule type" value="Genomic_DNA"/>
</dbReference>
<keyword evidence="2" id="KW-1185">Reference proteome</keyword>
<name>A0A8J6PKH2_9FLAO</name>
<protein>
    <submittedName>
        <fullName evidence="1">DUF393 domain-containing protein</fullName>
    </submittedName>
</protein>
<comment type="caution">
    <text evidence="1">The sequence shown here is derived from an EMBL/GenBank/DDBJ whole genome shotgun (WGS) entry which is preliminary data.</text>
</comment>
<dbReference type="RefSeq" id="WP_216714615.1">
    <property type="nucleotide sequence ID" value="NZ_JACVEL010000011.1"/>
</dbReference>
<evidence type="ECO:0000313" key="2">
    <source>
        <dbReference type="Proteomes" id="UP000652681"/>
    </source>
</evidence>
<reference evidence="1" key="1">
    <citation type="submission" date="2020-09" db="EMBL/GenBank/DDBJ databases">
        <title>Taishania pollutisoli gen. nov., sp. nov., Isolated from Tetrabromobisphenol A-Contaminated Soil.</title>
        <authorList>
            <person name="Chen Q."/>
        </authorList>
    </citation>
    <scope>NUCLEOTIDE SEQUENCE</scope>
    <source>
        <strain evidence="1">CZZ-1</strain>
    </source>
</reference>
<accession>A0A8J6PKH2</accession>
<gene>
    <name evidence="1" type="ORF">H9Y05_13755</name>
</gene>